<protein>
    <submittedName>
        <fullName evidence="2">Uncharacterized protein</fullName>
    </submittedName>
</protein>
<feature type="compositionally biased region" description="Low complexity" evidence="1">
    <location>
        <begin position="58"/>
        <end position="77"/>
    </location>
</feature>
<reference evidence="2 3" key="1">
    <citation type="submission" date="2011-02" db="EMBL/GenBank/DDBJ databases">
        <title>The Genome Sequence of Sphaeroforma arctica JP610.</title>
        <authorList>
            <consortium name="The Broad Institute Genome Sequencing Platform"/>
            <person name="Russ C."/>
            <person name="Cuomo C."/>
            <person name="Young S.K."/>
            <person name="Zeng Q."/>
            <person name="Gargeya S."/>
            <person name="Alvarado L."/>
            <person name="Berlin A."/>
            <person name="Chapman S.B."/>
            <person name="Chen Z."/>
            <person name="Freedman E."/>
            <person name="Gellesch M."/>
            <person name="Goldberg J."/>
            <person name="Griggs A."/>
            <person name="Gujja S."/>
            <person name="Heilman E."/>
            <person name="Heiman D."/>
            <person name="Howarth C."/>
            <person name="Mehta T."/>
            <person name="Neiman D."/>
            <person name="Pearson M."/>
            <person name="Roberts A."/>
            <person name="Saif S."/>
            <person name="Shea T."/>
            <person name="Shenoy N."/>
            <person name="Sisk P."/>
            <person name="Stolte C."/>
            <person name="Sykes S."/>
            <person name="White J."/>
            <person name="Yandava C."/>
            <person name="Burger G."/>
            <person name="Gray M.W."/>
            <person name="Holland P.W.H."/>
            <person name="King N."/>
            <person name="Lang F.B.F."/>
            <person name="Roger A.J."/>
            <person name="Ruiz-Trillo I."/>
            <person name="Haas B."/>
            <person name="Nusbaum C."/>
            <person name="Birren B."/>
        </authorList>
    </citation>
    <scope>NUCLEOTIDE SEQUENCE [LARGE SCALE GENOMIC DNA]</scope>
    <source>
        <strain evidence="2 3">JP610</strain>
    </source>
</reference>
<feature type="region of interest" description="Disordered" evidence="1">
    <location>
        <begin position="58"/>
        <end position="85"/>
    </location>
</feature>
<name>A0A0L0FVG0_9EUKA</name>
<dbReference type="RefSeq" id="XP_014154448.1">
    <property type="nucleotide sequence ID" value="XM_014298973.1"/>
</dbReference>
<evidence type="ECO:0000313" key="3">
    <source>
        <dbReference type="Proteomes" id="UP000054560"/>
    </source>
</evidence>
<evidence type="ECO:0000313" key="2">
    <source>
        <dbReference type="EMBL" id="KNC80546.1"/>
    </source>
</evidence>
<dbReference type="GO" id="GO:0005739">
    <property type="term" value="C:mitochondrion"/>
    <property type="evidence" value="ECO:0007669"/>
    <property type="project" value="InterPro"/>
</dbReference>
<dbReference type="InterPro" id="IPR018625">
    <property type="entry name" value="Pet100"/>
</dbReference>
<dbReference type="OrthoDB" id="18175at2759"/>
<dbReference type="AlphaFoldDB" id="A0A0L0FVG0"/>
<gene>
    <name evidence="2" type="ORF">SARC_07093</name>
</gene>
<dbReference type="GeneID" id="25907597"/>
<dbReference type="GO" id="GO:0033617">
    <property type="term" value="P:mitochondrial respiratory chain complex IV assembly"/>
    <property type="evidence" value="ECO:0007669"/>
    <property type="project" value="InterPro"/>
</dbReference>
<organism evidence="2 3">
    <name type="scientific">Sphaeroforma arctica JP610</name>
    <dbReference type="NCBI Taxonomy" id="667725"/>
    <lineage>
        <taxon>Eukaryota</taxon>
        <taxon>Ichthyosporea</taxon>
        <taxon>Ichthyophonida</taxon>
        <taxon>Sphaeroforma</taxon>
    </lineage>
</organism>
<dbReference type="Pfam" id="PF09803">
    <property type="entry name" value="Pet100"/>
    <property type="match status" value="1"/>
</dbReference>
<proteinExistence type="predicted"/>
<accession>A0A0L0FVG0</accession>
<evidence type="ECO:0000256" key="1">
    <source>
        <dbReference type="SAM" id="MobiDB-lite"/>
    </source>
</evidence>
<keyword evidence="3" id="KW-1185">Reference proteome</keyword>
<sequence>MFWYFNMPEFYENYVEETKRRVLHEDEETRQIPQSLEGVRALRKELLEKRRIKAAMESNLSADLTSASTSTSNSTSNVPPETKEM</sequence>
<dbReference type="EMBL" id="KQ242137">
    <property type="protein sequence ID" value="KNC80546.1"/>
    <property type="molecule type" value="Genomic_DNA"/>
</dbReference>
<dbReference type="Proteomes" id="UP000054560">
    <property type="component" value="Unassembled WGS sequence"/>
</dbReference>